<evidence type="ECO:0000313" key="3">
    <source>
        <dbReference type="Proteomes" id="UP000273982"/>
    </source>
</evidence>
<protein>
    <recommendedName>
        <fullName evidence="4">DUF1311 domain-containing protein</fullName>
    </recommendedName>
</protein>
<dbReference type="AlphaFoldDB" id="A0A3G8M9W7"/>
<reference evidence="2 3" key="1">
    <citation type="submission" date="2018-11" db="EMBL/GenBank/DDBJ databases">
        <title>Genome squencing of methanotrophic bacteria isolated from alkaline groundwater in Korea.</title>
        <authorList>
            <person name="Nguyen L.N."/>
        </authorList>
    </citation>
    <scope>NUCLEOTIDE SEQUENCE [LARGE SCALE GENOMIC DNA]</scope>
    <source>
        <strain evidence="2 3">GW6</strain>
    </source>
</reference>
<dbReference type="Proteomes" id="UP000273982">
    <property type="component" value="Chromosome"/>
</dbReference>
<dbReference type="KEGG" id="mros:EHO51_12820"/>
<proteinExistence type="predicted"/>
<evidence type="ECO:0008006" key="4">
    <source>
        <dbReference type="Google" id="ProtNLM"/>
    </source>
</evidence>
<feature type="chain" id="PRO_5018218153" description="DUF1311 domain-containing protein" evidence="1">
    <location>
        <begin position="23"/>
        <end position="100"/>
    </location>
</feature>
<gene>
    <name evidence="2" type="ORF">EHO51_12820</name>
</gene>
<feature type="signal peptide" evidence="1">
    <location>
        <begin position="1"/>
        <end position="22"/>
    </location>
</feature>
<accession>A0A3G8M9W7</accession>
<dbReference type="EMBL" id="CP034086">
    <property type="protein sequence ID" value="AZG78627.1"/>
    <property type="molecule type" value="Genomic_DNA"/>
</dbReference>
<name>A0A3G8M9W7_9HYPH</name>
<evidence type="ECO:0000256" key="1">
    <source>
        <dbReference type="SAM" id="SignalP"/>
    </source>
</evidence>
<evidence type="ECO:0000313" key="2">
    <source>
        <dbReference type="EMBL" id="AZG78627.1"/>
    </source>
</evidence>
<sequence>MSMCSAALATAAAFLTHAQPLAAQALRGFTYCAPPARPSCIETSAAALAMAACDEEMQLFTKMVFRYRECLERETERAVREANDAIEIWRCRMDETKCRN</sequence>
<organism evidence="2 3">
    <name type="scientific">Methylocystis rosea</name>
    <dbReference type="NCBI Taxonomy" id="173366"/>
    <lineage>
        <taxon>Bacteria</taxon>
        <taxon>Pseudomonadati</taxon>
        <taxon>Pseudomonadota</taxon>
        <taxon>Alphaproteobacteria</taxon>
        <taxon>Hyphomicrobiales</taxon>
        <taxon>Methylocystaceae</taxon>
        <taxon>Methylocystis</taxon>
    </lineage>
</organism>
<keyword evidence="1" id="KW-0732">Signal</keyword>